<protein>
    <recommendedName>
        <fullName evidence="1">CYTH domain-containing protein</fullName>
    </recommendedName>
</protein>
<reference evidence="4" key="1">
    <citation type="journal article" date="2019" name="Gigascience">
        <title>De novo genome assembly of the endangered Acer yangbiense, a plant species with extremely small populations endemic to Yunnan Province, China.</title>
        <authorList>
            <person name="Yang J."/>
            <person name="Wariss H.M."/>
            <person name="Tao L."/>
            <person name="Zhang R."/>
            <person name="Yun Q."/>
            <person name="Hollingsworth P."/>
            <person name="Dao Z."/>
            <person name="Luo G."/>
            <person name="Guo H."/>
            <person name="Ma Y."/>
            <person name="Sun W."/>
        </authorList>
    </citation>
    <scope>NUCLEOTIDE SEQUENCE [LARGE SCALE GENOMIC DNA]</scope>
    <source>
        <strain evidence="4">cv. br00</strain>
    </source>
</reference>
<dbReference type="InterPro" id="IPR023577">
    <property type="entry name" value="CYTH_domain"/>
</dbReference>
<sequence length="205" mass="23482">MEVEVKLRLLDAANHSRLKEILSPFHIKKLNQKNVFFDSANGTLASQRAVLRLRSYSNNNNENTRCVLSLKAKPVLNNGVSRVEEDEEEIEPLTGEQCVEEASKLGLTQSRIIKRCKDEFGIDEEMGFVCLGGFENVRDVYEWRGLKLEVDESKFSFGVSYEVECENDDPEKVKRELEGFLKENGIDYKYSEMSKFAIFRAGKLP</sequence>
<accession>A0A5N5J5U2</accession>
<evidence type="ECO:0000313" key="4">
    <source>
        <dbReference type="Proteomes" id="UP000326939"/>
    </source>
</evidence>
<gene>
    <name evidence="2" type="ORF">DKX38_028496</name>
    <name evidence="3" type="ORF">DKX38_028514</name>
</gene>
<dbReference type="PANTHER" id="PTHR34948:SF2">
    <property type="entry name" value="TRIPHOSPHATE TUNNEL METALLOENZYME 3"/>
    <property type="match status" value="1"/>
</dbReference>
<evidence type="ECO:0000259" key="1">
    <source>
        <dbReference type="PROSITE" id="PS51707"/>
    </source>
</evidence>
<dbReference type="CDD" id="cd07374">
    <property type="entry name" value="CYTH-like_Pase"/>
    <property type="match status" value="1"/>
</dbReference>
<reference evidence="3" key="3">
    <citation type="submission" date="2019-05" db="EMBL/GenBank/DDBJ databases">
        <authorList>
            <person name="Zhang R."/>
        </authorList>
    </citation>
    <scope>NUCLEOTIDE SEQUENCE [LARGE SCALE GENOMIC DNA]</scope>
    <source>
        <strain evidence="3">Br00</strain>
        <tissue evidence="3">Leaf</tissue>
    </source>
</reference>
<reference evidence="3" key="2">
    <citation type="journal article" date="2019" name="Nat. Commun.">
        <title>Genome-wide analysis of Cushion willow provides insights into alpine plant divergence in a biodiversity hotspot.</title>
        <authorList>
            <person name="Chen J.H."/>
            <person name="Huang Y."/>
            <person name="Brachi B."/>
            <person name="Yun Q.Z."/>
            <person name="Zhang W."/>
            <person name="Lu W."/>
            <person name="Li H.N."/>
            <person name="Li W.Q."/>
            <person name="Sun X.D."/>
            <person name="Wang G.Y."/>
            <person name="He J."/>
            <person name="Zhou Z."/>
            <person name="Chen K.Y."/>
            <person name="Ji Y.H."/>
            <person name="Shi M.M."/>
            <person name="Sun W.G."/>
            <person name="Yang Y.P."/>
            <person name="Zhang R.G."/>
            <person name="Abbott R.J."/>
            <person name="Sun H."/>
        </authorList>
    </citation>
    <scope>NUCLEOTIDE SEQUENCE</scope>
    <source>
        <strain evidence="3">Br00</strain>
        <tissue evidence="3">Leaf</tissue>
    </source>
</reference>
<dbReference type="Proteomes" id="UP000326939">
    <property type="component" value="Chromosome 18"/>
</dbReference>
<evidence type="ECO:0000313" key="3">
    <source>
        <dbReference type="EMBL" id="KAB5514608.1"/>
    </source>
</evidence>
<dbReference type="Gene3D" id="2.40.320.10">
    <property type="entry name" value="Hypothetical Protein Pfu-838710-001"/>
    <property type="match status" value="1"/>
</dbReference>
<comment type="caution">
    <text evidence="3">The sequence shown here is derived from an EMBL/GenBank/DDBJ whole genome shotgun (WGS) entry which is preliminary data.</text>
</comment>
<proteinExistence type="predicted"/>
<organism evidence="3 4">
    <name type="scientific">Salix brachista</name>
    <dbReference type="NCBI Taxonomy" id="2182728"/>
    <lineage>
        <taxon>Eukaryota</taxon>
        <taxon>Viridiplantae</taxon>
        <taxon>Streptophyta</taxon>
        <taxon>Embryophyta</taxon>
        <taxon>Tracheophyta</taxon>
        <taxon>Spermatophyta</taxon>
        <taxon>Magnoliopsida</taxon>
        <taxon>eudicotyledons</taxon>
        <taxon>Gunneridae</taxon>
        <taxon>Pentapetalae</taxon>
        <taxon>rosids</taxon>
        <taxon>fabids</taxon>
        <taxon>Malpighiales</taxon>
        <taxon>Salicaceae</taxon>
        <taxon>Saliceae</taxon>
        <taxon>Salix</taxon>
    </lineage>
</organism>
<dbReference type="SUPFAM" id="SSF55154">
    <property type="entry name" value="CYTH-like phosphatases"/>
    <property type="match status" value="1"/>
</dbReference>
<dbReference type="GO" id="GO:0016462">
    <property type="term" value="F:pyrophosphatase activity"/>
    <property type="evidence" value="ECO:0007669"/>
    <property type="project" value="UniProtKB-ARBA"/>
</dbReference>
<dbReference type="EMBL" id="VDCV01000018">
    <property type="protein sequence ID" value="KAB5514608.1"/>
    <property type="molecule type" value="Genomic_DNA"/>
</dbReference>
<dbReference type="InterPro" id="IPR033469">
    <property type="entry name" value="CYTH-like_dom_sf"/>
</dbReference>
<dbReference type="SMART" id="SM01118">
    <property type="entry name" value="CYTH"/>
    <property type="match status" value="1"/>
</dbReference>
<evidence type="ECO:0000313" key="2">
    <source>
        <dbReference type="EMBL" id="KAB5514590.1"/>
    </source>
</evidence>
<dbReference type="PANTHER" id="PTHR34948">
    <property type="entry name" value="OS08G0299200 PROTEIN"/>
    <property type="match status" value="1"/>
</dbReference>
<feature type="domain" description="CYTH" evidence="1">
    <location>
        <begin position="1"/>
        <end position="203"/>
    </location>
</feature>
<dbReference type="EMBL" id="VDCV01000018">
    <property type="protein sequence ID" value="KAB5514590.1"/>
    <property type="molecule type" value="Genomic_DNA"/>
</dbReference>
<dbReference type="AlphaFoldDB" id="A0A5N5J5U2"/>
<dbReference type="Pfam" id="PF01928">
    <property type="entry name" value="CYTH"/>
    <property type="match status" value="1"/>
</dbReference>
<keyword evidence="4" id="KW-1185">Reference proteome</keyword>
<dbReference type="PROSITE" id="PS51707">
    <property type="entry name" value="CYTH"/>
    <property type="match status" value="1"/>
</dbReference>
<name>A0A5N5J5U2_9ROSI</name>